<evidence type="ECO:0008006" key="4">
    <source>
        <dbReference type="Google" id="ProtNLM"/>
    </source>
</evidence>
<keyword evidence="1" id="KW-0732">Signal</keyword>
<proteinExistence type="predicted"/>
<protein>
    <recommendedName>
        <fullName evidence="4">Outer membrane protein beta-barrel domain-containing protein</fullName>
    </recommendedName>
</protein>
<feature type="signal peptide" evidence="1">
    <location>
        <begin position="1"/>
        <end position="26"/>
    </location>
</feature>
<evidence type="ECO:0000313" key="2">
    <source>
        <dbReference type="EMBL" id="AAZ27303.1"/>
    </source>
</evidence>
<dbReference type="RefSeq" id="WP_011042970.1">
    <property type="nucleotide sequence ID" value="NC_003910.7"/>
</dbReference>
<reference evidence="2" key="1">
    <citation type="journal article" date="2005" name="Proc. Natl. Acad. Sci. U.S.A.">
        <title>The psychrophilic lifestyle as revealed by the genome sequence of Colwellia psychrerythraea 34H through genomic and proteomic analyses.</title>
        <authorList>
            <person name="Methe B.A."/>
            <person name="Nelson K.E."/>
            <person name="Deming J.W."/>
            <person name="Momen B."/>
            <person name="Melamud E."/>
            <person name="Zhang X."/>
            <person name="Moult J."/>
            <person name="Madupu R."/>
            <person name="Nelson W.C."/>
            <person name="Dodson R.J."/>
            <person name="Brinkac L.M."/>
            <person name="Daugherty S.C."/>
            <person name="Durkin A.S."/>
            <person name="DeBoy R.T."/>
            <person name="Kolonay J.F."/>
            <person name="Sullivan S.A."/>
            <person name="Zhou L."/>
            <person name="Davidsen T.M."/>
            <person name="Wu M."/>
            <person name="Huston A.L."/>
            <person name="Lewis M."/>
            <person name="Weaver B."/>
            <person name="Weidman J.F."/>
            <person name="Khouri H."/>
            <person name="Utterback T.R."/>
            <person name="Feldblyum T.V."/>
            <person name="Fraser C.M."/>
        </authorList>
    </citation>
    <scope>NUCLEOTIDE SEQUENCE [LARGE SCALE GENOMIC DNA]</scope>
    <source>
        <strain evidence="2">34H</strain>
    </source>
</reference>
<dbReference type="Proteomes" id="UP000000547">
    <property type="component" value="Chromosome"/>
</dbReference>
<evidence type="ECO:0000313" key="3">
    <source>
        <dbReference type="Proteomes" id="UP000000547"/>
    </source>
</evidence>
<name>Q482Z1_COLP3</name>
<dbReference type="KEGG" id="cps:CPS_2151"/>
<dbReference type="Gene3D" id="2.40.160.20">
    <property type="match status" value="1"/>
</dbReference>
<accession>Q482Z1</accession>
<dbReference type="EMBL" id="CP000083">
    <property type="protein sequence ID" value="AAZ27303.1"/>
    <property type="molecule type" value="Genomic_DNA"/>
</dbReference>
<feature type="chain" id="PRO_5004234173" description="Outer membrane protein beta-barrel domain-containing protein" evidence="1">
    <location>
        <begin position="27"/>
        <end position="201"/>
    </location>
</feature>
<dbReference type="HOGENOM" id="CLU_1358509_0_0_6"/>
<organism evidence="2 3">
    <name type="scientific">Colwellia psychrerythraea (strain 34H / ATCC BAA-681)</name>
    <name type="common">Vibrio psychroerythus</name>
    <dbReference type="NCBI Taxonomy" id="167879"/>
    <lineage>
        <taxon>Bacteria</taxon>
        <taxon>Pseudomonadati</taxon>
        <taxon>Pseudomonadota</taxon>
        <taxon>Gammaproteobacteria</taxon>
        <taxon>Alteromonadales</taxon>
        <taxon>Colwelliaceae</taxon>
        <taxon>Colwellia</taxon>
    </lineage>
</organism>
<dbReference type="AlphaFoldDB" id="Q482Z1"/>
<gene>
    <name evidence="2" type="ordered locus">CPS_2151</name>
</gene>
<evidence type="ECO:0000256" key="1">
    <source>
        <dbReference type="SAM" id="SignalP"/>
    </source>
</evidence>
<sequence length="201" mass="22942">MSSNKLPYIAQVLCVFIVMLASKSHALESSVQLHKVDQDKSYGYSLSIGDEFFNQKAFNWQVSYNRLENVAISDLDEISKEWDKAGFDFTIQTVDLSLGYRYYPQSYDKFISSLMLEFQLGASINLSENKLIPNPDLNVDDIYFAEQGDINPVMSISLQKSFTKNSAMHIGFKHYPSYSDFGSISTVFIGFNYRFGRQVGY</sequence>